<dbReference type="InterPro" id="IPR011698">
    <property type="entry name" value="GATase_3"/>
</dbReference>
<keyword evidence="7 8" id="KW-0315">Glutamine amidotransferase</keyword>
<dbReference type="InterPro" id="IPR027417">
    <property type="entry name" value="P-loop_NTPase"/>
</dbReference>
<dbReference type="PANTHER" id="PTHR43873">
    <property type="entry name" value="COBYRINATE A,C-DIAMIDE SYNTHASE"/>
    <property type="match status" value="1"/>
</dbReference>
<dbReference type="PANTHER" id="PTHR43873:SF1">
    <property type="entry name" value="COBYRINATE A,C-DIAMIDE SYNTHASE"/>
    <property type="match status" value="1"/>
</dbReference>
<organism evidence="11 12">
    <name type="scientific">Desulfuromonas versatilis</name>
    <dbReference type="NCBI Taxonomy" id="2802975"/>
    <lineage>
        <taxon>Bacteria</taxon>
        <taxon>Pseudomonadati</taxon>
        <taxon>Thermodesulfobacteriota</taxon>
        <taxon>Desulfuromonadia</taxon>
        <taxon>Desulfuromonadales</taxon>
        <taxon>Desulfuromonadaceae</taxon>
        <taxon>Desulfuromonas</taxon>
    </lineage>
</organism>
<feature type="active site" description="Nucleophile" evidence="8">
    <location>
        <position position="335"/>
    </location>
</feature>
<evidence type="ECO:0000256" key="5">
    <source>
        <dbReference type="ARBA" id="ARBA00022840"/>
    </source>
</evidence>
<dbReference type="HAMAP" id="MF_00027">
    <property type="entry name" value="CobB_CbiA"/>
    <property type="match status" value="1"/>
</dbReference>
<dbReference type="InterPro" id="IPR002586">
    <property type="entry name" value="CobQ/CobB/MinD/ParA_Nub-bd_dom"/>
</dbReference>
<keyword evidence="4 8" id="KW-0547">Nucleotide-binding</keyword>
<keyword evidence="12" id="KW-1185">Reference proteome</keyword>
<evidence type="ECO:0000256" key="7">
    <source>
        <dbReference type="ARBA" id="ARBA00022962"/>
    </source>
</evidence>
<dbReference type="InterPro" id="IPR029062">
    <property type="entry name" value="Class_I_gatase-like"/>
</dbReference>
<dbReference type="InterPro" id="IPR004484">
    <property type="entry name" value="CbiA/CobB_synth"/>
</dbReference>
<dbReference type="PROSITE" id="PS51274">
    <property type="entry name" value="GATASE_COBBQ"/>
    <property type="match status" value="1"/>
</dbReference>
<dbReference type="CDD" id="cd05388">
    <property type="entry name" value="CobB_N"/>
    <property type="match status" value="1"/>
</dbReference>
<keyword evidence="2 8" id="KW-0169">Cobalamin biosynthesis</keyword>
<protein>
    <recommendedName>
        <fullName evidence="8">Cobyrinate a,c-diamide synthase</fullName>
        <ecNumber evidence="8">6.3.5.11</ecNumber>
    </recommendedName>
    <alternativeName>
        <fullName evidence="8">Cobyrinic acid a,c-diamide synthetase</fullName>
    </alternativeName>
</protein>
<dbReference type="Pfam" id="PF01656">
    <property type="entry name" value="CbiA"/>
    <property type="match status" value="1"/>
</dbReference>
<evidence type="ECO:0000313" key="11">
    <source>
        <dbReference type="EMBL" id="BCR03735.1"/>
    </source>
</evidence>
<comment type="function">
    <text evidence="8">Catalyzes the ATP-dependent amidation of the two carboxylate groups at positions a and c of cobyrinate, using either L-glutamine or ammonia as the nitrogen source.</text>
</comment>
<feature type="site" description="Increases nucleophilicity of active site Cys" evidence="8">
    <location>
        <position position="433"/>
    </location>
</feature>
<evidence type="ECO:0000256" key="2">
    <source>
        <dbReference type="ARBA" id="ARBA00022573"/>
    </source>
</evidence>
<dbReference type="Pfam" id="PF07685">
    <property type="entry name" value="GATase_3"/>
    <property type="match status" value="1"/>
</dbReference>
<comment type="miscellaneous">
    <text evidence="8">The a and c carboxylates of cobyrinate are activated for nucleophilic attack via formation of a phosphorylated intermediate by ATP. CbiA catalyzes first the amidation of the c-carboxylate, and then that of the a-carboxylate.</text>
</comment>
<comment type="similarity">
    <text evidence="8">Belongs to the CobB/CbiA family.</text>
</comment>
<dbReference type="SUPFAM" id="SSF52317">
    <property type="entry name" value="Class I glutamine amidotransferase-like"/>
    <property type="match status" value="1"/>
</dbReference>
<evidence type="ECO:0000256" key="3">
    <source>
        <dbReference type="ARBA" id="ARBA00022598"/>
    </source>
</evidence>
<dbReference type="NCBIfam" id="NF002204">
    <property type="entry name" value="PRK01077.1"/>
    <property type="match status" value="1"/>
</dbReference>
<dbReference type="RefSeq" id="WP_221251187.1">
    <property type="nucleotide sequence ID" value="NZ_AP024355.1"/>
</dbReference>
<evidence type="ECO:0000259" key="10">
    <source>
        <dbReference type="Pfam" id="PF07685"/>
    </source>
</evidence>
<comment type="pathway">
    <text evidence="8">Cofactor biosynthesis; adenosylcobalamin biosynthesis; cob(II)yrinate a,c-diamide from sirohydrochlorin (anaerobic route): step 10/10.</text>
</comment>
<dbReference type="Gene3D" id="3.40.50.880">
    <property type="match status" value="1"/>
</dbReference>
<evidence type="ECO:0000256" key="8">
    <source>
        <dbReference type="HAMAP-Rule" id="MF_00027"/>
    </source>
</evidence>
<evidence type="ECO:0000313" key="12">
    <source>
        <dbReference type="Proteomes" id="UP001319827"/>
    </source>
</evidence>
<name>A0ABN6DUG0_9BACT</name>
<evidence type="ECO:0000256" key="1">
    <source>
        <dbReference type="ARBA" id="ARBA00001946"/>
    </source>
</evidence>
<dbReference type="CDD" id="cd03130">
    <property type="entry name" value="GATase1_CobB"/>
    <property type="match status" value="1"/>
</dbReference>
<feature type="domain" description="CobQ/CobB/MinD/ParA nucleotide binding" evidence="9">
    <location>
        <begin position="5"/>
        <end position="191"/>
    </location>
</feature>
<comment type="domain">
    <text evidence="8">Comprises of two domains. The C-terminal domain contains the binding site for glutamine and catalyzes the hydrolysis of this substrate to glutamate and ammonia. The N-terminal domain is anticipated to bind ATP and cobyrinate and catalyzes the ultimate synthesis of the diamide product. The ammonia produced via the glutaminase domain is probably translocated to the adjacent domain via a molecular tunnel, where it reacts with an activated intermediate.</text>
</comment>
<keyword evidence="5 8" id="KW-0067">ATP-binding</keyword>
<dbReference type="SUPFAM" id="SSF52540">
    <property type="entry name" value="P-loop containing nucleoside triphosphate hydrolases"/>
    <property type="match status" value="1"/>
</dbReference>
<dbReference type="EC" id="6.3.5.11" evidence="8"/>
<gene>
    <name evidence="8 11" type="primary">cbiA</name>
    <name evidence="11" type="ORF">DESUT3_08040</name>
</gene>
<proteinExistence type="inferred from homology"/>
<keyword evidence="6 8" id="KW-0460">Magnesium</keyword>
<sequence>MKPLIISAPSSGCGKTTVTLGLLAALRRRGVRVAPFKVGPDFIDPGHHAAACGRVSRNLDGWMCGEAWVRGAFARGCAGAEVAVVEGVMGLFDGASGASDVGSSAEIARWLGGQAVLVVDARAQARSAAALVQGFAGFEPRLEFAGVIFNRVGSPGHAEMLREAVASVPGLPPVLGCLPRAEDLAMPERHLGLVTAGEGAVDAEFFARVADWVEAGVDLDALLALPGVRASENGAQKVTFQDLTPGSGRRVRIGVGRDAAFCFYYPDNLELLEQAGAELVFFSPLGDGRLPVDLDGLYLGGGYPELHTASLAANRALLEEIRRAAENGLPVYAECGGFMALARGIDGVAMAGIFPAEARMLPRRRALGYREVSLTADSPLGPTGTVARGHEFHYSEMALPPEVERVYRMTRRAGVDAGEEGYRIGNTLGSYVHLHFGSNPQLARNFVEFCRHAKG</sequence>
<evidence type="ECO:0000256" key="4">
    <source>
        <dbReference type="ARBA" id="ARBA00022741"/>
    </source>
</evidence>
<accession>A0ABN6DUG0</accession>
<comment type="cofactor">
    <cofactor evidence="1 8">
        <name>Mg(2+)</name>
        <dbReference type="ChEBI" id="CHEBI:18420"/>
    </cofactor>
</comment>
<reference evidence="11 12" key="2">
    <citation type="journal article" date="2021" name="Int. J. Syst. Evol. Microbiol.">
        <title>Isolation and Polyphasic Characterization of Desulfuromonas versatilis sp. Nov., an Electrogenic Bacteria Capable of Versatile Metabolism Isolated from a Graphene Oxide-Reducing Enrichment Culture.</title>
        <authorList>
            <person name="Xie L."/>
            <person name="Yoshida N."/>
            <person name="Ishii S."/>
            <person name="Meng L."/>
        </authorList>
    </citation>
    <scope>NUCLEOTIDE SEQUENCE [LARGE SCALE GENOMIC DNA]</scope>
    <source>
        <strain evidence="11 12">NIT-T3</strain>
    </source>
</reference>
<dbReference type="Gene3D" id="3.40.50.300">
    <property type="entry name" value="P-loop containing nucleotide triphosphate hydrolases"/>
    <property type="match status" value="2"/>
</dbReference>
<dbReference type="Proteomes" id="UP001319827">
    <property type="component" value="Chromosome"/>
</dbReference>
<dbReference type="EMBL" id="AP024355">
    <property type="protein sequence ID" value="BCR03735.1"/>
    <property type="molecule type" value="Genomic_DNA"/>
</dbReference>
<evidence type="ECO:0000256" key="6">
    <source>
        <dbReference type="ARBA" id="ARBA00022842"/>
    </source>
</evidence>
<evidence type="ECO:0000259" key="9">
    <source>
        <dbReference type="Pfam" id="PF01656"/>
    </source>
</evidence>
<dbReference type="NCBIfam" id="TIGR00379">
    <property type="entry name" value="cobB"/>
    <property type="match status" value="1"/>
</dbReference>
<feature type="domain" description="CobB/CobQ-like glutamine amidotransferase" evidence="10">
    <location>
        <begin position="252"/>
        <end position="439"/>
    </location>
</feature>
<reference evidence="11 12" key="1">
    <citation type="journal article" date="2016" name="C (Basel)">
        <title>Selective Growth of and Electricity Production by Marine Exoelectrogenic Bacteria in Self-Aggregated Hydrogel of Microbially Reduced Graphene Oxide.</title>
        <authorList>
            <person name="Yoshida N."/>
            <person name="Goto Y."/>
            <person name="Miyata Y."/>
        </authorList>
    </citation>
    <scope>NUCLEOTIDE SEQUENCE [LARGE SCALE GENOMIC DNA]</scope>
    <source>
        <strain evidence="11 12">NIT-T3</strain>
    </source>
</reference>
<keyword evidence="3 8" id="KW-0436">Ligase</keyword>
<comment type="catalytic activity">
    <reaction evidence="8">
        <text>cob(II)yrinate + 2 L-glutamine + 2 ATP + 2 H2O = cob(II)yrinate a,c diamide + 2 L-glutamate + 2 ADP + 2 phosphate + 2 H(+)</text>
        <dbReference type="Rhea" id="RHEA:26289"/>
        <dbReference type="ChEBI" id="CHEBI:15377"/>
        <dbReference type="ChEBI" id="CHEBI:15378"/>
        <dbReference type="ChEBI" id="CHEBI:29985"/>
        <dbReference type="ChEBI" id="CHEBI:30616"/>
        <dbReference type="ChEBI" id="CHEBI:43474"/>
        <dbReference type="ChEBI" id="CHEBI:58359"/>
        <dbReference type="ChEBI" id="CHEBI:58537"/>
        <dbReference type="ChEBI" id="CHEBI:58894"/>
        <dbReference type="ChEBI" id="CHEBI:456216"/>
        <dbReference type="EC" id="6.3.5.11"/>
    </reaction>
</comment>